<dbReference type="InterPro" id="IPR010987">
    <property type="entry name" value="Glutathione-S-Trfase_C-like"/>
</dbReference>
<dbReference type="GO" id="GO:0045174">
    <property type="term" value="F:glutathione dehydrogenase (ascorbate) activity"/>
    <property type="evidence" value="ECO:0007669"/>
    <property type="project" value="UniProtKB-ARBA"/>
</dbReference>
<evidence type="ECO:0000313" key="5">
    <source>
        <dbReference type="EMBL" id="KAK0385653.1"/>
    </source>
</evidence>
<dbReference type="InterPro" id="IPR036282">
    <property type="entry name" value="Glutathione-S-Trfase_C_sf"/>
</dbReference>
<dbReference type="PANTHER" id="PTHR43968">
    <property type="match status" value="1"/>
</dbReference>
<protein>
    <recommendedName>
        <fullName evidence="7">Glutathione S-transferase</fullName>
    </recommendedName>
</protein>
<reference evidence="5" key="1">
    <citation type="submission" date="2022-10" db="EMBL/GenBank/DDBJ databases">
        <title>Determination and structural analysis of whole genome sequence of Sarocladium strictum F4-1.</title>
        <authorList>
            <person name="Hu L."/>
            <person name="Jiang Y."/>
        </authorList>
    </citation>
    <scope>NUCLEOTIDE SEQUENCE</scope>
    <source>
        <strain evidence="5">F4-1</strain>
    </source>
</reference>
<dbReference type="Pfam" id="PF13409">
    <property type="entry name" value="GST_N_2"/>
    <property type="match status" value="1"/>
</dbReference>
<dbReference type="InterPro" id="IPR036249">
    <property type="entry name" value="Thioredoxin-like_sf"/>
</dbReference>
<sequence>MAHIDTSLPPEPTGAAARLAASHATDSALKLYGGWFCPFVQRTWITLEELGVRDYQYVEINPYRKEPEFLALNPRGLVPTLAVPGGKSGEEQRPLYESLVVCEYLDEEYGDAAKTGRLLPTGTYERARARLWINHIATRIVPAWYKLMQHTPDKKFSLDDARAELQKHLKAFAAEMADGGPWFYGEKFGMVDIALAPWAKRLWLIDHYKEGGTGIPKSGEDEVWGRWRKWMEAIEDRKSVKETCSSDERYILAYKRYAEDKTNSEVAQATREGGALP</sequence>
<dbReference type="SUPFAM" id="SSF52833">
    <property type="entry name" value="Thioredoxin-like"/>
    <property type="match status" value="1"/>
</dbReference>
<evidence type="ECO:0000259" key="3">
    <source>
        <dbReference type="PROSITE" id="PS50404"/>
    </source>
</evidence>
<dbReference type="InterPro" id="IPR050983">
    <property type="entry name" value="GST_Omega/HSP26"/>
</dbReference>
<dbReference type="InterPro" id="IPR004045">
    <property type="entry name" value="Glutathione_S-Trfase_N"/>
</dbReference>
<dbReference type="PANTHER" id="PTHR43968:SF13">
    <property type="entry name" value="GLUTATHIONE TRANSFERASE OMEGA-1"/>
    <property type="match status" value="1"/>
</dbReference>
<feature type="domain" description="GST C-terminal" evidence="4">
    <location>
        <begin position="122"/>
        <end position="264"/>
    </location>
</feature>
<accession>A0AA39L669</accession>
<dbReference type="AlphaFoldDB" id="A0AA39L669"/>
<dbReference type="InterPro" id="IPR040079">
    <property type="entry name" value="Glutathione_S-Trfase"/>
</dbReference>
<dbReference type="Gene3D" id="1.20.1050.10">
    <property type="match status" value="1"/>
</dbReference>
<name>A0AA39L669_SARSR</name>
<dbReference type="EMBL" id="JAPDFR010000006">
    <property type="protein sequence ID" value="KAK0385653.1"/>
    <property type="molecule type" value="Genomic_DNA"/>
</dbReference>
<dbReference type="SFLD" id="SFLDG00358">
    <property type="entry name" value="Main_(cytGST)"/>
    <property type="match status" value="1"/>
</dbReference>
<dbReference type="SFLD" id="SFLDS00019">
    <property type="entry name" value="Glutathione_Transferase_(cytos"/>
    <property type="match status" value="1"/>
</dbReference>
<dbReference type="Proteomes" id="UP001175261">
    <property type="component" value="Unassembled WGS sequence"/>
</dbReference>
<evidence type="ECO:0000259" key="4">
    <source>
        <dbReference type="PROSITE" id="PS50405"/>
    </source>
</evidence>
<dbReference type="GO" id="GO:0004364">
    <property type="term" value="F:glutathione transferase activity"/>
    <property type="evidence" value="ECO:0007669"/>
    <property type="project" value="InterPro"/>
</dbReference>
<dbReference type="PROSITE" id="PS50404">
    <property type="entry name" value="GST_NTER"/>
    <property type="match status" value="1"/>
</dbReference>
<evidence type="ECO:0000313" key="6">
    <source>
        <dbReference type="Proteomes" id="UP001175261"/>
    </source>
</evidence>
<comment type="similarity">
    <text evidence="1">Belongs to the GST superfamily.</text>
</comment>
<gene>
    <name evidence="5" type="ORF">NLU13_6830</name>
</gene>
<dbReference type="PROSITE" id="PS50405">
    <property type="entry name" value="GST_CTER"/>
    <property type="match status" value="1"/>
</dbReference>
<organism evidence="5 6">
    <name type="scientific">Sarocladium strictum</name>
    <name type="common">Black bundle disease fungus</name>
    <name type="synonym">Acremonium strictum</name>
    <dbReference type="NCBI Taxonomy" id="5046"/>
    <lineage>
        <taxon>Eukaryota</taxon>
        <taxon>Fungi</taxon>
        <taxon>Dikarya</taxon>
        <taxon>Ascomycota</taxon>
        <taxon>Pezizomycotina</taxon>
        <taxon>Sordariomycetes</taxon>
        <taxon>Hypocreomycetidae</taxon>
        <taxon>Hypocreales</taxon>
        <taxon>Sarocladiaceae</taxon>
        <taxon>Sarocladium</taxon>
    </lineage>
</organism>
<evidence type="ECO:0000256" key="2">
    <source>
        <dbReference type="ARBA" id="ARBA00023002"/>
    </source>
</evidence>
<evidence type="ECO:0008006" key="7">
    <source>
        <dbReference type="Google" id="ProtNLM"/>
    </source>
</evidence>
<comment type="caution">
    <text evidence="5">The sequence shown here is derived from an EMBL/GenBank/DDBJ whole genome shotgun (WGS) entry which is preliminary data.</text>
</comment>
<dbReference type="InterPro" id="IPR005442">
    <property type="entry name" value="GST_omega"/>
</dbReference>
<dbReference type="CDD" id="cd00570">
    <property type="entry name" value="GST_N_family"/>
    <property type="match status" value="1"/>
</dbReference>
<keyword evidence="2" id="KW-0560">Oxidoreductase</keyword>
<dbReference type="SUPFAM" id="SSF47616">
    <property type="entry name" value="GST C-terminal domain-like"/>
    <property type="match status" value="1"/>
</dbReference>
<evidence type="ECO:0000256" key="1">
    <source>
        <dbReference type="ARBA" id="ARBA00007409"/>
    </source>
</evidence>
<dbReference type="Pfam" id="PF13410">
    <property type="entry name" value="GST_C_2"/>
    <property type="match status" value="1"/>
</dbReference>
<keyword evidence="6" id="KW-1185">Reference proteome</keyword>
<proteinExistence type="inferred from homology"/>
<dbReference type="PRINTS" id="PR01625">
    <property type="entry name" value="GSTRNSFRASEO"/>
</dbReference>
<feature type="domain" description="GST N-terminal" evidence="3">
    <location>
        <begin position="27"/>
        <end position="113"/>
    </location>
</feature>
<dbReference type="GO" id="GO:0005737">
    <property type="term" value="C:cytoplasm"/>
    <property type="evidence" value="ECO:0007669"/>
    <property type="project" value="InterPro"/>
</dbReference>
<dbReference type="Gene3D" id="3.40.30.10">
    <property type="entry name" value="Glutaredoxin"/>
    <property type="match status" value="1"/>
</dbReference>